<dbReference type="InterPro" id="IPR009506">
    <property type="entry name" value="YjiS-like"/>
</dbReference>
<gene>
    <name evidence="2" type="ORF">H0485_20080</name>
</gene>
<evidence type="ECO:0000259" key="1">
    <source>
        <dbReference type="Pfam" id="PF06568"/>
    </source>
</evidence>
<protein>
    <submittedName>
        <fullName evidence="2">DUF1127 domain-containing protein</fullName>
    </submittedName>
</protein>
<sequence>MTAISLTRASASTNASQPNFAVRLLAGVREWNELRATRKALSALSDRELADIGLNRGDIGQIGR</sequence>
<reference evidence="2 3" key="1">
    <citation type="submission" date="2020-07" db="EMBL/GenBank/DDBJ databases">
        <title>Pseudogemmobacter sp. nov., isolated from poultry manure in Taiwan.</title>
        <authorList>
            <person name="Lin S.-Y."/>
            <person name="Tang Y.-S."/>
            <person name="Young C.-C."/>
        </authorList>
    </citation>
    <scope>NUCLEOTIDE SEQUENCE [LARGE SCALE GENOMIC DNA]</scope>
    <source>
        <strain evidence="2 3">CC-YST710</strain>
    </source>
</reference>
<name>A0ABS8CSA7_9RHOB</name>
<dbReference type="EMBL" id="JACDXX010000037">
    <property type="protein sequence ID" value="MCB5412272.1"/>
    <property type="molecule type" value="Genomic_DNA"/>
</dbReference>
<proteinExistence type="predicted"/>
<dbReference type="Proteomes" id="UP001198571">
    <property type="component" value="Unassembled WGS sequence"/>
</dbReference>
<evidence type="ECO:0000313" key="2">
    <source>
        <dbReference type="EMBL" id="MCB5412272.1"/>
    </source>
</evidence>
<dbReference type="Pfam" id="PF06568">
    <property type="entry name" value="YjiS-like"/>
    <property type="match status" value="1"/>
</dbReference>
<evidence type="ECO:0000313" key="3">
    <source>
        <dbReference type="Proteomes" id="UP001198571"/>
    </source>
</evidence>
<comment type="caution">
    <text evidence="2">The sequence shown here is derived from an EMBL/GenBank/DDBJ whole genome shotgun (WGS) entry which is preliminary data.</text>
</comment>
<keyword evidence="3" id="KW-1185">Reference proteome</keyword>
<dbReference type="RefSeq" id="WP_226937696.1">
    <property type="nucleotide sequence ID" value="NZ_JACDXX010000037.1"/>
</dbReference>
<feature type="domain" description="YjiS-like" evidence="1">
    <location>
        <begin position="25"/>
        <end position="59"/>
    </location>
</feature>
<organism evidence="2 3">
    <name type="scientific">Pseudogemmobacter faecipullorum</name>
    <dbReference type="NCBI Taxonomy" id="2755041"/>
    <lineage>
        <taxon>Bacteria</taxon>
        <taxon>Pseudomonadati</taxon>
        <taxon>Pseudomonadota</taxon>
        <taxon>Alphaproteobacteria</taxon>
        <taxon>Rhodobacterales</taxon>
        <taxon>Paracoccaceae</taxon>
        <taxon>Pseudogemmobacter</taxon>
    </lineage>
</organism>
<accession>A0ABS8CSA7</accession>